<feature type="signal peptide" evidence="1">
    <location>
        <begin position="1"/>
        <end position="18"/>
    </location>
</feature>
<dbReference type="EMBL" id="GGFM01010572">
    <property type="protein sequence ID" value="MBW31323.1"/>
    <property type="molecule type" value="Transcribed_RNA"/>
</dbReference>
<evidence type="ECO:0000256" key="1">
    <source>
        <dbReference type="SAM" id="SignalP"/>
    </source>
</evidence>
<feature type="chain" id="PRO_5014986153" evidence="1">
    <location>
        <begin position="19"/>
        <end position="76"/>
    </location>
</feature>
<evidence type="ECO:0000313" key="2">
    <source>
        <dbReference type="EMBL" id="MBW31323.1"/>
    </source>
</evidence>
<reference evidence="2" key="1">
    <citation type="submission" date="2018-01" db="EMBL/GenBank/DDBJ databases">
        <title>An insight into the sialome of Amazonian anophelines.</title>
        <authorList>
            <person name="Ribeiro J.M."/>
            <person name="Scarpassa V."/>
            <person name="Calvo E."/>
        </authorList>
    </citation>
    <scope>NUCLEOTIDE SEQUENCE</scope>
    <source>
        <tissue evidence="2">Salivary glands</tissue>
    </source>
</reference>
<protein>
    <submittedName>
        <fullName evidence="2">Putative secreted peptide</fullName>
    </submittedName>
</protein>
<accession>A0A2M3ZS50</accession>
<keyword evidence="1" id="KW-0732">Signal</keyword>
<name>A0A2M3ZS50_9DIPT</name>
<dbReference type="AlphaFoldDB" id="A0A2M3ZS50"/>
<proteinExistence type="predicted"/>
<sequence length="76" mass="8783">MLLLLVLRLVLVQRPVVLLPPTEPLSSRHSSFGYQSLSVRENRQHYYRHRPSSRWWWSYRAVPRFSCAAASASASG</sequence>
<organism evidence="2">
    <name type="scientific">Anopheles braziliensis</name>
    <dbReference type="NCBI Taxonomy" id="58242"/>
    <lineage>
        <taxon>Eukaryota</taxon>
        <taxon>Metazoa</taxon>
        <taxon>Ecdysozoa</taxon>
        <taxon>Arthropoda</taxon>
        <taxon>Hexapoda</taxon>
        <taxon>Insecta</taxon>
        <taxon>Pterygota</taxon>
        <taxon>Neoptera</taxon>
        <taxon>Endopterygota</taxon>
        <taxon>Diptera</taxon>
        <taxon>Nematocera</taxon>
        <taxon>Culicoidea</taxon>
        <taxon>Culicidae</taxon>
        <taxon>Anophelinae</taxon>
        <taxon>Anopheles</taxon>
    </lineage>
</organism>